<reference evidence="1" key="1">
    <citation type="submission" date="2020-05" db="EMBL/GenBank/DDBJ databases">
        <authorList>
            <person name="Chiriac C."/>
            <person name="Salcher M."/>
            <person name="Ghai R."/>
            <person name="Kavagutti S V."/>
        </authorList>
    </citation>
    <scope>NUCLEOTIDE SEQUENCE</scope>
</reference>
<organism evidence="1">
    <name type="scientific">uncultured Caudovirales phage</name>
    <dbReference type="NCBI Taxonomy" id="2100421"/>
    <lineage>
        <taxon>Viruses</taxon>
        <taxon>Duplodnaviria</taxon>
        <taxon>Heunggongvirae</taxon>
        <taxon>Uroviricota</taxon>
        <taxon>Caudoviricetes</taxon>
        <taxon>Peduoviridae</taxon>
        <taxon>Maltschvirus</taxon>
        <taxon>Maltschvirus maltsch</taxon>
    </lineage>
</organism>
<evidence type="ECO:0000313" key="1">
    <source>
        <dbReference type="EMBL" id="CAB5218505.1"/>
    </source>
</evidence>
<name>A0A6J7WP90_9CAUD</name>
<proteinExistence type="predicted"/>
<gene>
    <name evidence="1" type="ORF">UFOVP211_26</name>
</gene>
<accession>A0A6J7WP90</accession>
<sequence length="58" mass="6795">MKTGEKYYNCTRGEQIVELMEVTGVTVVYKVLQGNFNNALKIFKCTKKRFNNLYIKIN</sequence>
<dbReference type="EMBL" id="LR798262">
    <property type="protein sequence ID" value="CAB5218505.1"/>
    <property type="molecule type" value="Genomic_DNA"/>
</dbReference>
<protein>
    <submittedName>
        <fullName evidence="1">Uncharacterized protein</fullName>
    </submittedName>
</protein>